<keyword evidence="3" id="KW-1185">Reference proteome</keyword>
<accession>A0AAV4GKK8</accession>
<dbReference type="Proteomes" id="UP000762676">
    <property type="component" value="Unassembled WGS sequence"/>
</dbReference>
<feature type="transmembrane region" description="Helical" evidence="1">
    <location>
        <begin position="290"/>
        <end position="311"/>
    </location>
</feature>
<feature type="transmembrane region" description="Helical" evidence="1">
    <location>
        <begin position="318"/>
        <end position="341"/>
    </location>
</feature>
<keyword evidence="1" id="KW-1133">Transmembrane helix</keyword>
<evidence type="ECO:0000313" key="2">
    <source>
        <dbReference type="EMBL" id="GFR85575.1"/>
    </source>
</evidence>
<keyword evidence="1" id="KW-0812">Transmembrane</keyword>
<feature type="transmembrane region" description="Helical" evidence="1">
    <location>
        <begin position="260"/>
        <end position="278"/>
    </location>
</feature>
<comment type="caution">
    <text evidence="2">The sequence shown here is derived from an EMBL/GenBank/DDBJ whole genome shotgun (WGS) entry which is preliminary data.</text>
</comment>
<dbReference type="PANTHER" id="PTHR16214">
    <property type="entry name" value="TRANSMEMBRANE PROTEIN 260"/>
    <property type="match status" value="1"/>
</dbReference>
<evidence type="ECO:0000256" key="1">
    <source>
        <dbReference type="SAM" id="Phobius"/>
    </source>
</evidence>
<evidence type="ECO:0000313" key="3">
    <source>
        <dbReference type="Proteomes" id="UP000762676"/>
    </source>
</evidence>
<dbReference type="EMBL" id="BMAT01001440">
    <property type="protein sequence ID" value="GFR85575.1"/>
    <property type="molecule type" value="Genomic_DNA"/>
</dbReference>
<dbReference type="AlphaFoldDB" id="A0AAV4GKK8"/>
<dbReference type="InterPro" id="IPR052724">
    <property type="entry name" value="GT117_domain-containing"/>
</dbReference>
<organism evidence="2 3">
    <name type="scientific">Elysia marginata</name>
    <dbReference type="NCBI Taxonomy" id="1093978"/>
    <lineage>
        <taxon>Eukaryota</taxon>
        <taxon>Metazoa</taxon>
        <taxon>Spiralia</taxon>
        <taxon>Lophotrochozoa</taxon>
        <taxon>Mollusca</taxon>
        <taxon>Gastropoda</taxon>
        <taxon>Heterobranchia</taxon>
        <taxon>Euthyneura</taxon>
        <taxon>Panpulmonata</taxon>
        <taxon>Sacoglossa</taxon>
        <taxon>Placobranchoidea</taxon>
        <taxon>Plakobranchidae</taxon>
        <taxon>Elysia</taxon>
    </lineage>
</organism>
<protein>
    <submittedName>
        <fullName evidence="2">PMT family glycosyltransferase, 4-amino-4-deoxy-L-arabinose transferase</fullName>
    </submittedName>
</protein>
<proteinExistence type="predicted"/>
<gene>
    <name evidence="2" type="ORF">ElyMa_000699900</name>
</gene>
<feature type="transmembrane region" description="Helical" evidence="1">
    <location>
        <begin position="236"/>
        <end position="253"/>
    </location>
</feature>
<dbReference type="PANTHER" id="PTHR16214:SF3">
    <property type="entry name" value="TRANSMEMBRANE PROTEIN 260"/>
    <property type="match status" value="1"/>
</dbReference>
<reference evidence="2 3" key="1">
    <citation type="journal article" date="2021" name="Elife">
        <title>Chloroplast acquisition without the gene transfer in kleptoplastic sea slugs, Plakobranchus ocellatus.</title>
        <authorList>
            <person name="Maeda T."/>
            <person name="Takahashi S."/>
            <person name="Yoshida T."/>
            <person name="Shimamura S."/>
            <person name="Takaki Y."/>
            <person name="Nagai Y."/>
            <person name="Toyoda A."/>
            <person name="Suzuki Y."/>
            <person name="Arimoto A."/>
            <person name="Ishii H."/>
            <person name="Satoh N."/>
            <person name="Nishiyama T."/>
            <person name="Hasebe M."/>
            <person name="Maruyama T."/>
            <person name="Minagawa J."/>
            <person name="Obokata J."/>
            <person name="Shigenobu S."/>
        </authorList>
    </citation>
    <scope>NUCLEOTIDE SEQUENCE [LARGE SCALE GENOMIC DNA]</scope>
</reference>
<sequence length="777" mass="91736">MIPIRSNANTIINENSPSDARLLLAYYNLEQYPETHLFYGPMYSDMFAGQDPEAPYKDDKPKYERDYKTGKYVVVNNWKNADLSPNSNHLGFLPRMWSAENAENYMKLSGVLNFSLKKEYAGDKKIRDIASKLKTDFISGNIDEREYIKFLKQFQEYIDVKKPSFWQNMHYFFTYQIGYMYWRYFMWNFTGRQDDIQGEMNNHGNWISGIKFLDESRLGSQDKLPSDVKNNKARNTYYFLPFILGVLGVYYQWKKSRQQFWCIFMLFIFTGIALKLYLNERPFEPRERDYALVGSFYVFAIWIGIGVFAVYEKVRNGLNFTLLPGFTVLASLLAVPVVMAYQNWDDHDRSDRYMAQSIAKAYLDSVEKDVGAMLYTIGDNDTFALWYAQQVEHYRTDVRTINTSLLARGWYIDQMKRKAYESEPVPSLLTHNLYTYGNRDVIYYKGLTESRWDIKDFMSWIASNDEKTRIKFPNGQKVLFYPTNKIRVPVNRENVLKSGLVKPKDSALIVDHIDINLPESVLTKNRMMMLDILANNNWERPIYFTGGSFDKAEYIWMKDYLQLEGLVYKLVPIKTPIKKTNPYQMGRIDADKMYGIVTRWEWGNSNSPDIYHDPETRKNSISYRGNIARLADQLIKENKQDSARVVLNIAMHNMPVAYFGFYSLLDEFVKNYYRIEDVKMARQIFSKISSKYRETLYYYSTLDPSTVDESYVEIVTNMERYRNLLDIVVDNDTNKTYKEQQIGLFNEQIDMMNYIYSEEERYDFEDKVKKDSLGLIK</sequence>
<name>A0AAV4GKK8_9GAST</name>
<keyword evidence="1" id="KW-0472">Membrane</keyword>